<evidence type="ECO:0000313" key="3">
    <source>
        <dbReference type="Proteomes" id="UP000626092"/>
    </source>
</evidence>
<gene>
    <name evidence="2" type="ORF">RHSIM_Rhsim04G0044000</name>
</gene>
<dbReference type="InterPro" id="IPR050796">
    <property type="entry name" value="SCF_F-box_component"/>
</dbReference>
<reference evidence="2" key="1">
    <citation type="submission" date="2019-11" db="EMBL/GenBank/DDBJ databases">
        <authorList>
            <person name="Liu Y."/>
            <person name="Hou J."/>
            <person name="Li T.-Q."/>
            <person name="Guan C.-H."/>
            <person name="Wu X."/>
            <person name="Wu H.-Z."/>
            <person name="Ling F."/>
            <person name="Zhang R."/>
            <person name="Shi X.-G."/>
            <person name="Ren J.-P."/>
            <person name="Chen E.-F."/>
            <person name="Sun J.-M."/>
        </authorList>
    </citation>
    <scope>NUCLEOTIDE SEQUENCE</scope>
    <source>
        <strain evidence="2">Adult_tree_wgs_1</strain>
        <tissue evidence="2">Leaves</tissue>
    </source>
</reference>
<feature type="domain" description="F-box associated beta-propeller type 3" evidence="1">
    <location>
        <begin position="19"/>
        <end position="185"/>
    </location>
</feature>
<evidence type="ECO:0000313" key="2">
    <source>
        <dbReference type="EMBL" id="KAF7144601.1"/>
    </source>
</evidence>
<evidence type="ECO:0000259" key="1">
    <source>
        <dbReference type="Pfam" id="PF08268"/>
    </source>
</evidence>
<organism evidence="2 3">
    <name type="scientific">Rhododendron simsii</name>
    <name type="common">Sims's rhododendron</name>
    <dbReference type="NCBI Taxonomy" id="118357"/>
    <lineage>
        <taxon>Eukaryota</taxon>
        <taxon>Viridiplantae</taxon>
        <taxon>Streptophyta</taxon>
        <taxon>Embryophyta</taxon>
        <taxon>Tracheophyta</taxon>
        <taxon>Spermatophyta</taxon>
        <taxon>Magnoliopsida</taxon>
        <taxon>eudicotyledons</taxon>
        <taxon>Gunneridae</taxon>
        <taxon>Pentapetalae</taxon>
        <taxon>asterids</taxon>
        <taxon>Ericales</taxon>
        <taxon>Ericaceae</taxon>
        <taxon>Ericoideae</taxon>
        <taxon>Rhodoreae</taxon>
        <taxon>Rhododendron</taxon>
    </lineage>
</organism>
<keyword evidence="3" id="KW-1185">Reference proteome</keyword>
<dbReference type="EMBL" id="WJXA01000004">
    <property type="protein sequence ID" value="KAF7144601.1"/>
    <property type="molecule type" value="Genomic_DNA"/>
</dbReference>
<dbReference type="Proteomes" id="UP000626092">
    <property type="component" value="Unassembled WGS sequence"/>
</dbReference>
<dbReference type="AlphaFoldDB" id="A0A834H078"/>
<name>A0A834H078_RHOSS</name>
<dbReference type="InterPro" id="IPR017451">
    <property type="entry name" value="F-box-assoc_interact_dom"/>
</dbReference>
<dbReference type="PANTHER" id="PTHR31672">
    <property type="entry name" value="BNACNNG10540D PROTEIN"/>
    <property type="match status" value="1"/>
</dbReference>
<dbReference type="NCBIfam" id="TIGR01640">
    <property type="entry name" value="F_box_assoc_1"/>
    <property type="match status" value="1"/>
</dbReference>
<protein>
    <recommendedName>
        <fullName evidence="1">F-box associated beta-propeller type 3 domain-containing protein</fullName>
    </recommendedName>
</protein>
<proteinExistence type="predicted"/>
<dbReference type="Pfam" id="PF08268">
    <property type="entry name" value="FBA_3"/>
    <property type="match status" value="1"/>
</dbReference>
<accession>A0A834H078</accession>
<dbReference type="OrthoDB" id="1894463at2759"/>
<comment type="caution">
    <text evidence="2">The sequence shown here is derived from an EMBL/GenBank/DDBJ whole genome shotgun (WGS) entry which is preliminary data.</text>
</comment>
<sequence length="191" mass="21354">MYFLEQNRQALSDDDDHYTLTDLQFAIPGFNCFRDVGSCHGLLCLAANSLGNLTYVCNPFTRQYVRLPYPPISPSLQHHPHSKVIARIWVCDKTHEYKVVEVPHSKLLSGAQTDDQCSKVLVFTLGDECWRDKGDVPYAVETLAGVSNEFVNGGALHWVGSSPVNVILSFDVGDGVLRVIPFPDQFRNERG</sequence>
<dbReference type="InterPro" id="IPR013187">
    <property type="entry name" value="F-box-assoc_dom_typ3"/>
</dbReference>
<dbReference type="PANTHER" id="PTHR31672:SF2">
    <property type="entry name" value="F-BOX DOMAIN-CONTAINING PROTEIN"/>
    <property type="match status" value="1"/>
</dbReference>